<dbReference type="Proteomes" id="UP000328092">
    <property type="component" value="Unassembled WGS sequence"/>
</dbReference>
<dbReference type="EMBL" id="CAADFC020000004">
    <property type="protein sequence ID" value="VIO66015.1"/>
    <property type="molecule type" value="Genomic_DNA"/>
</dbReference>
<dbReference type="SUPFAM" id="SSF75169">
    <property type="entry name" value="DsrEFH-like"/>
    <property type="match status" value="1"/>
</dbReference>
<keyword evidence="1" id="KW-0732">Signal</keyword>
<gene>
    <name evidence="2" type="ORF">CI1B_11260</name>
</gene>
<name>A0A508SSY9_9BRAD</name>
<dbReference type="AlphaFoldDB" id="A0A508SSY9"/>
<dbReference type="PANTHER" id="PTHR37691">
    <property type="entry name" value="BLR3518 PROTEIN"/>
    <property type="match status" value="1"/>
</dbReference>
<evidence type="ECO:0000256" key="1">
    <source>
        <dbReference type="SAM" id="SignalP"/>
    </source>
</evidence>
<feature type="chain" id="PRO_5021252174" evidence="1">
    <location>
        <begin position="28"/>
        <end position="188"/>
    </location>
</feature>
<feature type="signal peptide" evidence="1">
    <location>
        <begin position="1"/>
        <end position="27"/>
    </location>
</feature>
<sequence>MMKSGNTVGVVAWVIALFIAVPPSAVAQEKTLATPPSVAAQPKARVAPSSATKHVATAQSKGPAAAKSHRLILQVNANDPAMMNLALNNATNVMQYYKDLGEEVKVDIVAYGPGLHMLRDDTSPVKTRIKTISENSPSISFEACGNTRENMSKVESKEIPLISEAKVVKSGVVRVMELQEQGWSYVKP</sequence>
<comment type="caution">
    <text evidence="2">The sequence shown here is derived from an EMBL/GenBank/DDBJ whole genome shotgun (WGS) entry which is preliminary data.</text>
</comment>
<dbReference type="RefSeq" id="WP_139857758.1">
    <property type="nucleotide sequence ID" value="NZ_CAADFC020000004.1"/>
</dbReference>
<reference evidence="2" key="1">
    <citation type="submission" date="2019-02" db="EMBL/GenBank/DDBJ databases">
        <authorList>
            <person name="Pothier F.J."/>
        </authorList>
    </citation>
    <scope>NUCLEOTIDE SEQUENCE</scope>
    <source>
        <strain evidence="2">CI-1B</strain>
    </source>
</reference>
<protein>
    <submittedName>
        <fullName evidence="2">Uncharacterized protein</fullName>
    </submittedName>
</protein>
<dbReference type="PANTHER" id="PTHR37691:SF1">
    <property type="entry name" value="BLR3518 PROTEIN"/>
    <property type="match status" value="1"/>
</dbReference>
<dbReference type="Gene3D" id="3.40.1260.10">
    <property type="entry name" value="DsrEFH-like"/>
    <property type="match status" value="1"/>
</dbReference>
<keyword evidence="3" id="KW-1185">Reference proteome</keyword>
<evidence type="ECO:0000313" key="3">
    <source>
        <dbReference type="Proteomes" id="UP000328092"/>
    </source>
</evidence>
<evidence type="ECO:0000313" key="2">
    <source>
        <dbReference type="EMBL" id="VIO66015.1"/>
    </source>
</evidence>
<accession>A0A508SSY9</accession>
<organism evidence="2 3">
    <name type="scientific">Bradyrhizobium ivorense</name>
    <dbReference type="NCBI Taxonomy" id="2511166"/>
    <lineage>
        <taxon>Bacteria</taxon>
        <taxon>Pseudomonadati</taxon>
        <taxon>Pseudomonadota</taxon>
        <taxon>Alphaproteobacteria</taxon>
        <taxon>Hyphomicrobiales</taxon>
        <taxon>Nitrobacteraceae</taxon>
        <taxon>Bradyrhizobium</taxon>
    </lineage>
</organism>
<dbReference type="InterPro" id="IPR027396">
    <property type="entry name" value="DsrEFH-like"/>
</dbReference>
<proteinExistence type="predicted"/>
<dbReference type="OrthoDB" id="5794490at2"/>